<evidence type="ECO:0000256" key="4">
    <source>
        <dbReference type="ARBA" id="ARBA00022989"/>
    </source>
</evidence>
<evidence type="ECO:0000313" key="8">
    <source>
        <dbReference type="EMBL" id="KAG5831951.1"/>
    </source>
</evidence>
<dbReference type="InterPro" id="IPR007593">
    <property type="entry name" value="CD225/Dispanin_fam"/>
</dbReference>
<evidence type="ECO:0008006" key="10">
    <source>
        <dbReference type="Google" id="ProtNLM"/>
    </source>
</evidence>
<keyword evidence="5 7" id="KW-0472">Membrane</keyword>
<keyword evidence="9" id="KW-1185">Reference proteome</keyword>
<gene>
    <name evidence="8" type="ORF">ANANG_G00285930</name>
</gene>
<dbReference type="Pfam" id="PF04505">
    <property type="entry name" value="CD225"/>
    <property type="match status" value="1"/>
</dbReference>
<dbReference type="EMBL" id="JAFIRN010000017">
    <property type="protein sequence ID" value="KAG5831951.1"/>
    <property type="molecule type" value="Genomic_DNA"/>
</dbReference>
<comment type="similarity">
    <text evidence="2">Belongs to the CD225/Dispanin family.</text>
</comment>
<evidence type="ECO:0000256" key="5">
    <source>
        <dbReference type="ARBA" id="ARBA00023136"/>
    </source>
</evidence>
<feature type="compositionally biased region" description="Low complexity" evidence="6">
    <location>
        <begin position="19"/>
        <end position="30"/>
    </location>
</feature>
<accession>A0A9D3LKJ0</accession>
<sequence>MSGPSGAAVRAAEEATPLQSVPGSGQPSSGKNVAPKIRRNDYRKLAIASIICGLSCVGIVALINSVKARERASSDPESAQIYAHRARRCSLIAFAAWFGLLVLFLCLMALVSYLFTLIN</sequence>
<keyword evidence="3 7" id="KW-0812">Transmembrane</keyword>
<name>A0A9D3LKJ0_ANGAN</name>
<keyword evidence="4 7" id="KW-1133">Transmembrane helix</keyword>
<evidence type="ECO:0000256" key="7">
    <source>
        <dbReference type="SAM" id="Phobius"/>
    </source>
</evidence>
<dbReference type="GO" id="GO:0016020">
    <property type="term" value="C:membrane"/>
    <property type="evidence" value="ECO:0007669"/>
    <property type="project" value="UniProtKB-SubCell"/>
</dbReference>
<dbReference type="Proteomes" id="UP001044222">
    <property type="component" value="Chromosome 17"/>
</dbReference>
<proteinExistence type="inferred from homology"/>
<evidence type="ECO:0000256" key="3">
    <source>
        <dbReference type="ARBA" id="ARBA00022692"/>
    </source>
</evidence>
<evidence type="ECO:0000256" key="1">
    <source>
        <dbReference type="ARBA" id="ARBA00004370"/>
    </source>
</evidence>
<feature type="region of interest" description="Disordered" evidence="6">
    <location>
        <begin position="1"/>
        <end position="35"/>
    </location>
</feature>
<organism evidence="8 9">
    <name type="scientific">Anguilla anguilla</name>
    <name type="common">European freshwater eel</name>
    <name type="synonym">Muraena anguilla</name>
    <dbReference type="NCBI Taxonomy" id="7936"/>
    <lineage>
        <taxon>Eukaryota</taxon>
        <taxon>Metazoa</taxon>
        <taxon>Chordata</taxon>
        <taxon>Craniata</taxon>
        <taxon>Vertebrata</taxon>
        <taxon>Euteleostomi</taxon>
        <taxon>Actinopterygii</taxon>
        <taxon>Neopterygii</taxon>
        <taxon>Teleostei</taxon>
        <taxon>Anguilliformes</taxon>
        <taxon>Anguillidae</taxon>
        <taxon>Anguilla</taxon>
    </lineage>
</organism>
<evidence type="ECO:0000256" key="6">
    <source>
        <dbReference type="SAM" id="MobiDB-lite"/>
    </source>
</evidence>
<feature type="transmembrane region" description="Helical" evidence="7">
    <location>
        <begin position="45"/>
        <end position="63"/>
    </location>
</feature>
<evidence type="ECO:0000256" key="2">
    <source>
        <dbReference type="ARBA" id="ARBA00006843"/>
    </source>
</evidence>
<dbReference type="AlphaFoldDB" id="A0A9D3LKJ0"/>
<evidence type="ECO:0000313" key="9">
    <source>
        <dbReference type="Proteomes" id="UP001044222"/>
    </source>
</evidence>
<comment type="subcellular location">
    <subcellularLocation>
        <location evidence="1">Membrane</location>
    </subcellularLocation>
</comment>
<protein>
    <recommendedName>
        <fullName evidence="10">Transmembrane protein 265</fullName>
    </recommendedName>
</protein>
<comment type="caution">
    <text evidence="8">The sequence shown here is derived from an EMBL/GenBank/DDBJ whole genome shotgun (WGS) entry which is preliminary data.</text>
</comment>
<feature type="transmembrane region" description="Helical" evidence="7">
    <location>
        <begin position="91"/>
        <end position="115"/>
    </location>
</feature>
<reference evidence="8" key="1">
    <citation type="submission" date="2021-01" db="EMBL/GenBank/DDBJ databases">
        <title>A chromosome-scale assembly of European eel, Anguilla anguilla.</title>
        <authorList>
            <person name="Henkel C."/>
            <person name="Jong-Raadsen S.A."/>
            <person name="Dufour S."/>
            <person name="Weltzien F.-A."/>
            <person name="Palstra A.P."/>
            <person name="Pelster B."/>
            <person name="Spaink H.P."/>
            <person name="Van Den Thillart G.E."/>
            <person name="Jansen H."/>
            <person name="Zahm M."/>
            <person name="Klopp C."/>
            <person name="Cedric C."/>
            <person name="Louis A."/>
            <person name="Berthelot C."/>
            <person name="Parey E."/>
            <person name="Roest Crollius H."/>
            <person name="Montfort J."/>
            <person name="Robinson-Rechavi M."/>
            <person name="Bucao C."/>
            <person name="Bouchez O."/>
            <person name="Gislard M."/>
            <person name="Lluch J."/>
            <person name="Milhes M."/>
            <person name="Lampietro C."/>
            <person name="Lopez Roques C."/>
            <person name="Donnadieu C."/>
            <person name="Braasch I."/>
            <person name="Desvignes T."/>
            <person name="Postlethwait J."/>
            <person name="Bobe J."/>
            <person name="Guiguen Y."/>
            <person name="Dirks R."/>
        </authorList>
    </citation>
    <scope>NUCLEOTIDE SEQUENCE</scope>
    <source>
        <strain evidence="8">Tag_6206</strain>
        <tissue evidence="8">Liver</tissue>
    </source>
</reference>